<feature type="repeat" description="TPR" evidence="3">
    <location>
        <begin position="117"/>
        <end position="150"/>
    </location>
</feature>
<keyword evidence="5" id="KW-1185">Reference proteome</keyword>
<accession>A0A9W6BYP5</accession>
<keyword evidence="2 3" id="KW-0802">TPR repeat</keyword>
<organism evidence="4 5">
    <name type="scientific">Pleodorina starrii</name>
    <dbReference type="NCBI Taxonomy" id="330485"/>
    <lineage>
        <taxon>Eukaryota</taxon>
        <taxon>Viridiplantae</taxon>
        <taxon>Chlorophyta</taxon>
        <taxon>core chlorophytes</taxon>
        <taxon>Chlorophyceae</taxon>
        <taxon>CS clade</taxon>
        <taxon>Chlamydomonadales</taxon>
        <taxon>Volvocaceae</taxon>
        <taxon>Pleodorina</taxon>
    </lineage>
</organism>
<evidence type="ECO:0000256" key="3">
    <source>
        <dbReference type="PROSITE-ProRule" id="PRU00339"/>
    </source>
</evidence>
<dbReference type="SUPFAM" id="SSF48452">
    <property type="entry name" value="TPR-like"/>
    <property type="match status" value="1"/>
</dbReference>
<evidence type="ECO:0000313" key="4">
    <source>
        <dbReference type="EMBL" id="GLC61001.1"/>
    </source>
</evidence>
<protein>
    <submittedName>
        <fullName evidence="4">Uncharacterized protein</fullName>
    </submittedName>
</protein>
<comment type="caution">
    <text evidence="4">The sequence shown here is derived from an EMBL/GenBank/DDBJ whole genome shotgun (WGS) entry which is preliminary data.</text>
</comment>
<evidence type="ECO:0000256" key="2">
    <source>
        <dbReference type="ARBA" id="ARBA00022803"/>
    </source>
</evidence>
<proteinExistence type="predicted"/>
<dbReference type="Pfam" id="PF07719">
    <property type="entry name" value="TPR_2"/>
    <property type="match status" value="1"/>
</dbReference>
<keyword evidence="1" id="KW-0677">Repeat</keyword>
<dbReference type="PANTHER" id="PTHR47682:SF1">
    <property type="entry name" value="TETRATRICOPEPTIDE REPEAT (TPR)-CONTAINING PROTEIN"/>
    <property type="match status" value="1"/>
</dbReference>
<evidence type="ECO:0000256" key="1">
    <source>
        <dbReference type="ARBA" id="ARBA00022737"/>
    </source>
</evidence>
<evidence type="ECO:0000313" key="5">
    <source>
        <dbReference type="Proteomes" id="UP001165080"/>
    </source>
</evidence>
<dbReference type="Pfam" id="PF13432">
    <property type="entry name" value="TPR_16"/>
    <property type="match status" value="1"/>
</dbReference>
<dbReference type="AlphaFoldDB" id="A0A9W6BYP5"/>
<dbReference type="PROSITE" id="PS50005">
    <property type="entry name" value="TPR"/>
    <property type="match status" value="2"/>
</dbReference>
<gene>
    <name evidence="4" type="primary">PLESTMB000133</name>
    <name evidence="4" type="ORF">PLESTB_001704500</name>
</gene>
<dbReference type="InterPro" id="IPR013105">
    <property type="entry name" value="TPR_2"/>
</dbReference>
<name>A0A9W6BYP5_9CHLO</name>
<sequence length="205" mass="22716">MLLRYPGASQLRLDRLRVLCQAETKCELRICINRTCNCGNGPNMVLLPSEQILHHVATPSDLMQVLGAFCGSDIDDTVLQATQLRLSGNSHAARQEFRKAIECYSQALQLDPPVGAHMLYSNRSATYLQAGEKESALADAQRAVELAPPGFHNAPIRLIDALYALGRFGEAAEACRRAEQRDSSFRFREEYKAIRKALQEVGQAV</sequence>
<feature type="repeat" description="TPR" evidence="3">
    <location>
        <begin position="81"/>
        <end position="114"/>
    </location>
</feature>
<dbReference type="EMBL" id="BRXU01000040">
    <property type="protein sequence ID" value="GLC61001.1"/>
    <property type="molecule type" value="Genomic_DNA"/>
</dbReference>
<dbReference type="InterPro" id="IPR011990">
    <property type="entry name" value="TPR-like_helical_dom_sf"/>
</dbReference>
<dbReference type="Proteomes" id="UP001165080">
    <property type="component" value="Unassembled WGS sequence"/>
</dbReference>
<dbReference type="SMART" id="SM00028">
    <property type="entry name" value="TPR"/>
    <property type="match status" value="3"/>
</dbReference>
<dbReference type="InterPro" id="IPR019734">
    <property type="entry name" value="TPR_rpt"/>
</dbReference>
<dbReference type="Gene3D" id="1.25.40.10">
    <property type="entry name" value="Tetratricopeptide repeat domain"/>
    <property type="match status" value="1"/>
</dbReference>
<dbReference type="PANTHER" id="PTHR47682">
    <property type="entry name" value="TETRATRICOPEPTIDE REPEAT (TPR)-CONTAINING PROTEIN"/>
    <property type="match status" value="1"/>
</dbReference>
<reference evidence="4 5" key="1">
    <citation type="journal article" date="2023" name="Commun. Biol.">
        <title>Reorganization of the ancestral sex-determining regions during the evolution of trioecy in Pleodorina starrii.</title>
        <authorList>
            <person name="Takahashi K."/>
            <person name="Suzuki S."/>
            <person name="Kawai-Toyooka H."/>
            <person name="Yamamoto K."/>
            <person name="Hamaji T."/>
            <person name="Ootsuki R."/>
            <person name="Yamaguchi H."/>
            <person name="Kawachi M."/>
            <person name="Higashiyama T."/>
            <person name="Nozaki H."/>
        </authorList>
    </citation>
    <scope>NUCLEOTIDE SEQUENCE [LARGE SCALE GENOMIC DNA]</scope>
    <source>
        <strain evidence="4 5">NIES-4479</strain>
    </source>
</reference>